<evidence type="ECO:0000256" key="4">
    <source>
        <dbReference type="ARBA" id="ARBA00022842"/>
    </source>
</evidence>
<dbReference type="InterPro" id="IPR041492">
    <property type="entry name" value="HAD_2"/>
</dbReference>
<dbReference type="PANTHER" id="PTHR46193:SF18">
    <property type="entry name" value="HEXITOL PHOSPHATASE B"/>
    <property type="match status" value="1"/>
</dbReference>
<dbReference type="InterPro" id="IPR023214">
    <property type="entry name" value="HAD_sf"/>
</dbReference>
<comment type="similarity">
    <text evidence="2">Belongs to the HAD-like hydrolase superfamily. CbbY/CbbZ/Gph/YieH family.</text>
</comment>
<dbReference type="SFLD" id="SFLDG01129">
    <property type="entry name" value="C1.5:_HAD__Beta-PGM__Phosphata"/>
    <property type="match status" value="1"/>
</dbReference>
<gene>
    <name evidence="6" type="ORF">KME07_01255</name>
</gene>
<dbReference type="GO" id="GO:0046872">
    <property type="term" value="F:metal ion binding"/>
    <property type="evidence" value="ECO:0007669"/>
    <property type="project" value="UniProtKB-KW"/>
</dbReference>
<comment type="cofactor">
    <cofactor evidence="1">
        <name>Mg(2+)</name>
        <dbReference type="ChEBI" id="CHEBI:18420"/>
    </cofactor>
</comment>
<dbReference type="InterPro" id="IPR006439">
    <property type="entry name" value="HAD-SF_hydro_IA"/>
</dbReference>
<keyword evidence="4" id="KW-0460">Magnesium</keyword>
<evidence type="ECO:0000256" key="5">
    <source>
        <dbReference type="ARBA" id="ARBA00023277"/>
    </source>
</evidence>
<dbReference type="InterPro" id="IPR036412">
    <property type="entry name" value="HAD-like_sf"/>
</dbReference>
<dbReference type="InterPro" id="IPR023198">
    <property type="entry name" value="PGP-like_dom2"/>
</dbReference>
<dbReference type="SFLD" id="SFLDG01135">
    <property type="entry name" value="C1.5.6:_HAD__Beta-PGM__Phospha"/>
    <property type="match status" value="1"/>
</dbReference>
<dbReference type="EMBL" id="JAHHHV010000005">
    <property type="protein sequence ID" value="MBW4464051.1"/>
    <property type="molecule type" value="Genomic_DNA"/>
</dbReference>
<dbReference type="InterPro" id="IPR051600">
    <property type="entry name" value="Beta-PGM-like"/>
</dbReference>
<dbReference type="NCBIfam" id="TIGR01509">
    <property type="entry name" value="HAD-SF-IA-v3"/>
    <property type="match status" value="1"/>
</dbReference>
<reference evidence="6" key="2">
    <citation type="journal article" date="2022" name="Microbiol. Resour. Announc.">
        <title>Metagenome Sequencing to Explore Phylogenomics of Terrestrial Cyanobacteria.</title>
        <authorList>
            <person name="Ward R.D."/>
            <person name="Stajich J.E."/>
            <person name="Johansen J.R."/>
            <person name="Huntemann M."/>
            <person name="Clum A."/>
            <person name="Foster B."/>
            <person name="Foster B."/>
            <person name="Roux S."/>
            <person name="Palaniappan K."/>
            <person name="Varghese N."/>
            <person name="Mukherjee S."/>
            <person name="Reddy T.B.K."/>
            <person name="Daum C."/>
            <person name="Copeland A."/>
            <person name="Chen I.A."/>
            <person name="Ivanova N.N."/>
            <person name="Kyrpides N.C."/>
            <person name="Shapiro N."/>
            <person name="Eloe-Fadrosh E.A."/>
            <person name="Pietrasiak N."/>
        </authorList>
    </citation>
    <scope>NUCLEOTIDE SEQUENCE</scope>
    <source>
        <strain evidence="6">GSE-TBD4-15B</strain>
    </source>
</reference>
<comment type="caution">
    <text evidence="6">The sequence shown here is derived from an EMBL/GenBank/DDBJ whole genome shotgun (WGS) entry which is preliminary data.</text>
</comment>
<keyword evidence="5" id="KW-0119">Carbohydrate metabolism</keyword>
<evidence type="ECO:0000313" key="7">
    <source>
        <dbReference type="Proteomes" id="UP000707356"/>
    </source>
</evidence>
<sequence length="218" mass="24138">MLKALLFDLDGTLVETDSLHFVIWQDFLREHGIESDRDFYQTKISGRLNPDIVADLLPHLDAEATADFIWRKEAEFRNRATALQPMPGLMQILDWASGQALQLAVVSNAPRENAWFALKALKLEGAFEQVILGDDLPRGKPDPLPYQEALRQLQVAPAQAMAFEDSPSGMRSAVGADIFTVGIASTHEPAALEQLGAKLVVTDFTDVRLMQLLERLAA</sequence>
<keyword evidence="3" id="KW-0479">Metal-binding</keyword>
<dbReference type="SUPFAM" id="SSF56784">
    <property type="entry name" value="HAD-like"/>
    <property type="match status" value="1"/>
</dbReference>
<dbReference type="PANTHER" id="PTHR46193">
    <property type="entry name" value="6-PHOSPHOGLUCONATE PHOSPHATASE"/>
    <property type="match status" value="1"/>
</dbReference>
<dbReference type="SFLD" id="SFLDS00003">
    <property type="entry name" value="Haloacid_Dehalogenase"/>
    <property type="match status" value="1"/>
</dbReference>
<name>A0A951P6V7_9CYAN</name>
<dbReference type="PRINTS" id="PR00413">
    <property type="entry name" value="HADHALOGNASE"/>
</dbReference>
<reference evidence="6" key="1">
    <citation type="submission" date="2021-05" db="EMBL/GenBank/DDBJ databases">
        <authorList>
            <person name="Pietrasiak N."/>
            <person name="Ward R."/>
            <person name="Stajich J.E."/>
            <person name="Kurbessoian T."/>
        </authorList>
    </citation>
    <scope>NUCLEOTIDE SEQUENCE</scope>
    <source>
        <strain evidence="6">GSE-TBD4-15B</strain>
    </source>
</reference>
<organism evidence="6 7">
    <name type="scientific">Pegethrix bostrychoides GSE-TBD4-15B</name>
    <dbReference type="NCBI Taxonomy" id="2839662"/>
    <lineage>
        <taxon>Bacteria</taxon>
        <taxon>Bacillati</taxon>
        <taxon>Cyanobacteriota</taxon>
        <taxon>Cyanophyceae</taxon>
        <taxon>Oculatellales</taxon>
        <taxon>Oculatellaceae</taxon>
        <taxon>Pegethrix</taxon>
    </lineage>
</organism>
<dbReference type="Gene3D" id="1.10.150.240">
    <property type="entry name" value="Putative phosphatase, domain 2"/>
    <property type="match status" value="1"/>
</dbReference>
<protein>
    <submittedName>
        <fullName evidence="6">HAD family phosphatase</fullName>
    </submittedName>
</protein>
<dbReference type="AlphaFoldDB" id="A0A951P6V7"/>
<dbReference type="Gene3D" id="3.40.50.1000">
    <property type="entry name" value="HAD superfamily/HAD-like"/>
    <property type="match status" value="1"/>
</dbReference>
<dbReference type="Pfam" id="PF13419">
    <property type="entry name" value="HAD_2"/>
    <property type="match status" value="1"/>
</dbReference>
<proteinExistence type="inferred from homology"/>
<evidence type="ECO:0000256" key="2">
    <source>
        <dbReference type="ARBA" id="ARBA00006171"/>
    </source>
</evidence>
<evidence type="ECO:0000313" key="6">
    <source>
        <dbReference type="EMBL" id="MBW4464051.1"/>
    </source>
</evidence>
<evidence type="ECO:0000256" key="3">
    <source>
        <dbReference type="ARBA" id="ARBA00022723"/>
    </source>
</evidence>
<dbReference type="GO" id="GO:0003824">
    <property type="term" value="F:catalytic activity"/>
    <property type="evidence" value="ECO:0007669"/>
    <property type="project" value="UniProtKB-ARBA"/>
</dbReference>
<dbReference type="Proteomes" id="UP000707356">
    <property type="component" value="Unassembled WGS sequence"/>
</dbReference>
<evidence type="ECO:0000256" key="1">
    <source>
        <dbReference type="ARBA" id="ARBA00001946"/>
    </source>
</evidence>
<accession>A0A951P6V7</accession>